<dbReference type="EMBL" id="JAAVXB010000002">
    <property type="protein sequence ID" value="NKF21482.1"/>
    <property type="molecule type" value="Genomic_DNA"/>
</dbReference>
<dbReference type="Pfam" id="PF03843">
    <property type="entry name" value="Slp"/>
    <property type="match status" value="1"/>
</dbReference>
<keyword evidence="2" id="KW-1185">Reference proteome</keyword>
<accession>A0A969W6I0</accession>
<gene>
    <name evidence="1" type="ORF">G7Y82_04065</name>
</gene>
<dbReference type="Proteomes" id="UP000653472">
    <property type="component" value="Unassembled WGS sequence"/>
</dbReference>
<reference evidence="1" key="1">
    <citation type="submission" date="2020-03" db="EMBL/GenBank/DDBJ databases">
        <title>Solimonas marina sp. nov., isolated from deep seawater of the Pacific Ocean.</title>
        <authorList>
            <person name="Liu X."/>
            <person name="Lai Q."/>
            <person name="Sun F."/>
            <person name="Gai Y."/>
            <person name="Li G."/>
            <person name="Shao Z."/>
        </authorList>
    </citation>
    <scope>NUCLEOTIDE SEQUENCE</scope>
    <source>
        <strain evidence="1">C16B3</strain>
    </source>
</reference>
<dbReference type="AlphaFoldDB" id="A0A969W6I0"/>
<evidence type="ECO:0000313" key="1">
    <source>
        <dbReference type="EMBL" id="NKF21482.1"/>
    </source>
</evidence>
<dbReference type="PANTHER" id="PTHR37530:SF1">
    <property type="entry name" value="OUTER MEMBRANE PROTEIN SLP"/>
    <property type="match status" value="1"/>
</dbReference>
<dbReference type="PANTHER" id="PTHR37530">
    <property type="entry name" value="OUTER MEMBRANE PROTEIN SLP"/>
    <property type="match status" value="1"/>
</dbReference>
<dbReference type="RefSeq" id="WP_168146745.1">
    <property type="nucleotide sequence ID" value="NZ_JAAVXB010000002.1"/>
</dbReference>
<dbReference type="GO" id="GO:0019867">
    <property type="term" value="C:outer membrane"/>
    <property type="evidence" value="ECO:0007669"/>
    <property type="project" value="InterPro"/>
</dbReference>
<organism evidence="1 2">
    <name type="scientific">Solimonas marina</name>
    <dbReference type="NCBI Taxonomy" id="2714601"/>
    <lineage>
        <taxon>Bacteria</taxon>
        <taxon>Pseudomonadati</taxon>
        <taxon>Pseudomonadota</taxon>
        <taxon>Gammaproteobacteria</taxon>
        <taxon>Nevskiales</taxon>
        <taxon>Nevskiaceae</taxon>
        <taxon>Solimonas</taxon>
    </lineage>
</organism>
<protein>
    <recommendedName>
        <fullName evidence="3">Outer membrane lipoprotein</fullName>
    </recommendedName>
</protein>
<dbReference type="PIRSF" id="PIRSF004982">
    <property type="entry name" value="SlP"/>
    <property type="match status" value="1"/>
</dbReference>
<proteinExistence type="predicted"/>
<dbReference type="InterPro" id="IPR004658">
    <property type="entry name" value="OMP_Slp"/>
</dbReference>
<sequence length="221" mass="24527">MDEVWHYALLIALLTTLSACAPPALRGDFEDLTPRQVAGASTQTTAQRAMPAEVRWGGPILSMTNEAQRTCFEVLGKPLADNARPILDDRDNGRFLTCVDRYLDPQTYQPGREITVTGTVAGAEMRRVGGYRYEYAKLDADQIHLWPLDAHAPATAVTTGFDPLLYPYFYYPAGDYYYPVIYVNRPHPPLPPPLPPGLQEAISAHEAVTHVGFVEPAARQR</sequence>
<name>A0A969W6I0_9GAMM</name>
<evidence type="ECO:0008006" key="3">
    <source>
        <dbReference type="Google" id="ProtNLM"/>
    </source>
</evidence>
<comment type="caution">
    <text evidence="1">The sequence shown here is derived from an EMBL/GenBank/DDBJ whole genome shotgun (WGS) entry which is preliminary data.</text>
</comment>
<evidence type="ECO:0000313" key="2">
    <source>
        <dbReference type="Proteomes" id="UP000653472"/>
    </source>
</evidence>